<organism evidence="2 3">
    <name type="scientific">Sphaerosporella brunnea</name>
    <dbReference type="NCBI Taxonomy" id="1250544"/>
    <lineage>
        <taxon>Eukaryota</taxon>
        <taxon>Fungi</taxon>
        <taxon>Dikarya</taxon>
        <taxon>Ascomycota</taxon>
        <taxon>Pezizomycotina</taxon>
        <taxon>Pezizomycetes</taxon>
        <taxon>Pezizales</taxon>
        <taxon>Pyronemataceae</taxon>
        <taxon>Sphaerosporella</taxon>
    </lineage>
</organism>
<sequence length="152" mass="17270">MQWRYNGWARPPTRWSWGIDDPGRAVDEFDVAWLLCQWNASRRAVATSGSELERSSRRRSSVPCARKDLDLARRKALLKVPPRLTVSSSGLRIWWPMVWGFAVAFGLVWLASGEVPCVCYCALCFPRFCFNHIGMAKQHAGRRLGANMSGVR</sequence>
<reference evidence="2 3" key="1">
    <citation type="submission" date="2019-09" db="EMBL/GenBank/DDBJ databases">
        <title>Draft genome of the ectomycorrhizal ascomycete Sphaerosporella brunnea.</title>
        <authorList>
            <consortium name="DOE Joint Genome Institute"/>
            <person name="Benucci G.M."/>
            <person name="Marozzi G."/>
            <person name="Antonielli L."/>
            <person name="Sanchez S."/>
            <person name="Marco P."/>
            <person name="Wang X."/>
            <person name="Falini L.B."/>
            <person name="Barry K."/>
            <person name="Haridas S."/>
            <person name="Lipzen A."/>
            <person name="Labutti K."/>
            <person name="Grigoriev I.V."/>
            <person name="Murat C."/>
            <person name="Martin F."/>
            <person name="Albertini E."/>
            <person name="Donnini D."/>
            <person name="Bonito G."/>
        </authorList>
    </citation>
    <scope>NUCLEOTIDE SEQUENCE [LARGE SCALE GENOMIC DNA]</scope>
    <source>
        <strain evidence="2 3">Sb_GMNB300</strain>
    </source>
</reference>
<proteinExistence type="predicted"/>
<comment type="caution">
    <text evidence="2">The sequence shown here is derived from an EMBL/GenBank/DDBJ whole genome shotgun (WGS) entry which is preliminary data.</text>
</comment>
<keyword evidence="1" id="KW-0472">Membrane</keyword>
<gene>
    <name evidence="2" type="ORF">FN846DRAFT_73911</name>
</gene>
<feature type="transmembrane region" description="Helical" evidence="1">
    <location>
        <begin position="93"/>
        <end position="111"/>
    </location>
</feature>
<evidence type="ECO:0000313" key="3">
    <source>
        <dbReference type="Proteomes" id="UP000326924"/>
    </source>
</evidence>
<keyword evidence="3" id="KW-1185">Reference proteome</keyword>
<accession>A0A5J5ETF4</accession>
<protein>
    <submittedName>
        <fullName evidence="2">Uncharacterized protein</fullName>
    </submittedName>
</protein>
<dbReference type="InParanoid" id="A0A5J5ETF4"/>
<dbReference type="Proteomes" id="UP000326924">
    <property type="component" value="Unassembled WGS sequence"/>
</dbReference>
<keyword evidence="1" id="KW-1133">Transmembrane helix</keyword>
<keyword evidence="1" id="KW-0812">Transmembrane</keyword>
<dbReference type="EMBL" id="VXIS01000127">
    <property type="protein sequence ID" value="KAA8902710.1"/>
    <property type="molecule type" value="Genomic_DNA"/>
</dbReference>
<name>A0A5J5ETF4_9PEZI</name>
<evidence type="ECO:0000313" key="2">
    <source>
        <dbReference type="EMBL" id="KAA8902710.1"/>
    </source>
</evidence>
<dbReference type="AlphaFoldDB" id="A0A5J5ETF4"/>
<evidence type="ECO:0000256" key="1">
    <source>
        <dbReference type="SAM" id="Phobius"/>
    </source>
</evidence>